<dbReference type="Proteomes" id="UP001157502">
    <property type="component" value="Chromosome 8"/>
</dbReference>
<gene>
    <name evidence="1" type="ORF">DPEC_G00101590</name>
</gene>
<sequence>MKSSRTLANSLQHNSITPLARQTASQSQESDEAEHGVTPVSSPGPIDGERLNRAIRCERSQPGRFTCKRGIDGDSISISTALEPAHHDTPTTTRPAPAQLLPTEAREEPVK</sequence>
<protein>
    <submittedName>
        <fullName evidence="1">Uncharacterized protein</fullName>
    </submittedName>
</protein>
<accession>A0ACC2GWT3</accession>
<comment type="caution">
    <text evidence="1">The sequence shown here is derived from an EMBL/GenBank/DDBJ whole genome shotgun (WGS) entry which is preliminary data.</text>
</comment>
<dbReference type="EMBL" id="CM055735">
    <property type="protein sequence ID" value="KAJ8008132.1"/>
    <property type="molecule type" value="Genomic_DNA"/>
</dbReference>
<organism evidence="1 2">
    <name type="scientific">Dallia pectoralis</name>
    <name type="common">Alaska blackfish</name>
    <dbReference type="NCBI Taxonomy" id="75939"/>
    <lineage>
        <taxon>Eukaryota</taxon>
        <taxon>Metazoa</taxon>
        <taxon>Chordata</taxon>
        <taxon>Craniata</taxon>
        <taxon>Vertebrata</taxon>
        <taxon>Euteleostomi</taxon>
        <taxon>Actinopterygii</taxon>
        <taxon>Neopterygii</taxon>
        <taxon>Teleostei</taxon>
        <taxon>Protacanthopterygii</taxon>
        <taxon>Esociformes</taxon>
        <taxon>Umbridae</taxon>
        <taxon>Dallia</taxon>
    </lineage>
</organism>
<evidence type="ECO:0000313" key="1">
    <source>
        <dbReference type="EMBL" id="KAJ8008132.1"/>
    </source>
</evidence>
<keyword evidence="2" id="KW-1185">Reference proteome</keyword>
<reference evidence="1" key="1">
    <citation type="submission" date="2021-05" db="EMBL/GenBank/DDBJ databases">
        <authorList>
            <person name="Pan Q."/>
            <person name="Jouanno E."/>
            <person name="Zahm M."/>
            <person name="Klopp C."/>
            <person name="Cabau C."/>
            <person name="Louis A."/>
            <person name="Berthelot C."/>
            <person name="Parey E."/>
            <person name="Roest Crollius H."/>
            <person name="Montfort J."/>
            <person name="Robinson-Rechavi M."/>
            <person name="Bouchez O."/>
            <person name="Lampietro C."/>
            <person name="Lopez Roques C."/>
            <person name="Donnadieu C."/>
            <person name="Postlethwait J."/>
            <person name="Bobe J."/>
            <person name="Dillon D."/>
            <person name="Chandos A."/>
            <person name="von Hippel F."/>
            <person name="Guiguen Y."/>
        </authorList>
    </citation>
    <scope>NUCLEOTIDE SEQUENCE</scope>
    <source>
        <strain evidence="1">YG-Jan2019</strain>
    </source>
</reference>
<evidence type="ECO:0000313" key="2">
    <source>
        <dbReference type="Proteomes" id="UP001157502"/>
    </source>
</evidence>
<proteinExistence type="predicted"/>
<name>A0ACC2GWT3_DALPE</name>